<reference evidence="4" key="1">
    <citation type="journal article" date="2019" name="Int. J. Syst. Evol. Microbiol.">
        <title>The Global Catalogue of Microorganisms (GCM) 10K type strain sequencing project: providing services to taxonomists for standard genome sequencing and annotation.</title>
        <authorList>
            <consortium name="The Broad Institute Genomics Platform"/>
            <consortium name="The Broad Institute Genome Sequencing Center for Infectious Disease"/>
            <person name="Wu L."/>
            <person name="Ma J."/>
        </authorList>
    </citation>
    <scope>NUCLEOTIDE SEQUENCE [LARGE SCALE GENOMIC DNA]</scope>
    <source>
        <strain evidence="4">JCM 17137</strain>
    </source>
</reference>
<feature type="transmembrane region" description="Helical" evidence="2">
    <location>
        <begin position="192"/>
        <end position="214"/>
    </location>
</feature>
<evidence type="ECO:0008006" key="5">
    <source>
        <dbReference type="Google" id="ProtNLM"/>
    </source>
</evidence>
<evidence type="ECO:0000313" key="4">
    <source>
        <dbReference type="Proteomes" id="UP001500908"/>
    </source>
</evidence>
<protein>
    <recommendedName>
        <fullName evidence="5">ABC-type branched-chain amino acid transport system, substrate-binding protein</fullName>
    </recommendedName>
</protein>
<evidence type="ECO:0000256" key="1">
    <source>
        <dbReference type="SAM" id="MobiDB-lite"/>
    </source>
</evidence>
<gene>
    <name evidence="3" type="ORF">GCM10022402_41600</name>
</gene>
<evidence type="ECO:0000256" key="2">
    <source>
        <dbReference type="SAM" id="Phobius"/>
    </source>
</evidence>
<proteinExistence type="predicted"/>
<feature type="compositionally biased region" description="Pro residues" evidence="1">
    <location>
        <begin position="347"/>
        <end position="362"/>
    </location>
</feature>
<feature type="region of interest" description="Disordered" evidence="1">
    <location>
        <begin position="956"/>
        <end position="978"/>
    </location>
</feature>
<name>A0ABP7GBF4_9ACTN</name>
<sequence length="978" mass="107484">MPNIETTGQDGHHLDQQQARIAGMKELRGAFTSLRWRPSYRKGDKPLPTLNLTGPPSVTAEVLTEFDRSCGNDPRARLPLADSDAPVDVPSLVREAAQRLSTHSHWFEPALRFPRLDRVLWLLEQQKPPGTDRKAQRRHIYRRFLAPKSRTSFTRAGRGLRNFLLELMDLIVTPIIPVLSLISITASSVLDMAFSLIMLGGIALLIGIQGLSMTMSRLLALRFRWFLEQPYMCLSEEASRKFSEFALGVIENRHSEQHRDEIDKLVVNAFLQDLSRAYVRTLLRRAPWARTNYPVLLLQDVTPGSPGQRLLDLITAVRQDTRKNVDRLDPLLLVVSSTEPIAAPAATPQPAPPPARPHPQPPSLWSVLLGRRSRPRPAAPAPQHVTVSAGTSSGVAVSPQEIDEALEEWRSERESYSLFGPPRMLIVGLQSGDDSLMRAGDGPIQRPRRRPIIAHPLLAVGLVLAFLAASGGVAAYQVTTFCGTTDIRRIEGQCIGISDGSHVFDPVLGPVFGQIEAQNAAVDTEGDDYVTVIYIGAMSTAGDAGENALLAGVHGELLGIATQQMQANQVGAPRIRVLMANSGADFEHGERVAEEIVAYARQDSSVMAVIGFGQSTRGAQDAVRTINGIGLPMIGTTTTSRDVAQISYAKYSRFFYPMAPYNEAIAEQAANWAKEGVPSEAEEDEQLFPAVGDVDVFYHESEDDLYSEDLGQNFHDFFGPHQAEMFSYDSQGKGISQGVQQACEDPPDLVYYAGRSDHVDQLMDEFENSRCTSVTLLAGDDVTQYVAQRYAEGDTTAQRIQFYYTPLAFEKVWDSQGSEDPIDVTNFYEDYYKLRETLGVHQIGDQVDQLPSPSHAAMAGDAVDLVRWAAKLATEEQSSLTAEQPNSLPRDISFALSKRQGHEGVAFNGTTGAILFGPRGSAHKTQDRVIPLVQAFPLNEQQLIARCGKLVADGVQPENCERSRRPISDFPGADISAQ</sequence>
<evidence type="ECO:0000313" key="3">
    <source>
        <dbReference type="EMBL" id="GAA3759324.1"/>
    </source>
</evidence>
<dbReference type="CDD" id="cd06268">
    <property type="entry name" value="PBP1_ABC_transporter_LIVBP-like"/>
    <property type="match status" value="1"/>
</dbReference>
<comment type="caution">
    <text evidence="3">The sequence shown here is derived from an EMBL/GenBank/DDBJ whole genome shotgun (WGS) entry which is preliminary data.</text>
</comment>
<keyword evidence="2" id="KW-0812">Transmembrane</keyword>
<feature type="region of interest" description="Disordered" evidence="1">
    <location>
        <begin position="343"/>
        <end position="398"/>
    </location>
</feature>
<feature type="compositionally biased region" description="Low complexity" evidence="1">
    <location>
        <begin position="381"/>
        <end position="398"/>
    </location>
</feature>
<feature type="transmembrane region" description="Helical" evidence="2">
    <location>
        <begin position="163"/>
        <end position="186"/>
    </location>
</feature>
<organism evidence="3 4">
    <name type="scientific">Salinactinospora qingdaonensis</name>
    <dbReference type="NCBI Taxonomy" id="702744"/>
    <lineage>
        <taxon>Bacteria</taxon>
        <taxon>Bacillati</taxon>
        <taxon>Actinomycetota</taxon>
        <taxon>Actinomycetes</taxon>
        <taxon>Streptosporangiales</taxon>
        <taxon>Nocardiopsidaceae</taxon>
        <taxon>Salinactinospora</taxon>
    </lineage>
</organism>
<accession>A0ABP7GBF4</accession>
<dbReference type="SUPFAM" id="SSF53822">
    <property type="entry name" value="Periplasmic binding protein-like I"/>
    <property type="match status" value="1"/>
</dbReference>
<dbReference type="Gene3D" id="3.40.50.2300">
    <property type="match status" value="2"/>
</dbReference>
<feature type="transmembrane region" description="Helical" evidence="2">
    <location>
        <begin position="452"/>
        <end position="476"/>
    </location>
</feature>
<keyword evidence="2" id="KW-0472">Membrane</keyword>
<keyword evidence="2" id="KW-1133">Transmembrane helix</keyword>
<dbReference type="Proteomes" id="UP001500908">
    <property type="component" value="Unassembled WGS sequence"/>
</dbReference>
<dbReference type="EMBL" id="BAABDD010000028">
    <property type="protein sequence ID" value="GAA3759324.1"/>
    <property type="molecule type" value="Genomic_DNA"/>
</dbReference>
<dbReference type="InterPro" id="IPR028082">
    <property type="entry name" value="Peripla_BP_I"/>
</dbReference>
<keyword evidence="4" id="KW-1185">Reference proteome</keyword>
<dbReference type="RefSeq" id="WP_344975144.1">
    <property type="nucleotide sequence ID" value="NZ_BAABDD010000028.1"/>
</dbReference>